<dbReference type="CDD" id="cd02859">
    <property type="entry name" value="E_set_AMPKbeta_like_N"/>
    <property type="match status" value="1"/>
</dbReference>
<feature type="compositionally biased region" description="Low complexity" evidence="3">
    <location>
        <begin position="407"/>
        <end position="416"/>
    </location>
</feature>
<reference evidence="5 6" key="1">
    <citation type="journal article" date="2019" name="Nat. Ecol. Evol.">
        <title>Megaphylogeny resolves global patterns of mushroom evolution.</title>
        <authorList>
            <person name="Varga T."/>
            <person name="Krizsan K."/>
            <person name="Foldi C."/>
            <person name="Dima B."/>
            <person name="Sanchez-Garcia M."/>
            <person name="Sanchez-Ramirez S."/>
            <person name="Szollosi G.J."/>
            <person name="Szarkandi J.G."/>
            <person name="Papp V."/>
            <person name="Albert L."/>
            <person name="Andreopoulos W."/>
            <person name="Angelini C."/>
            <person name="Antonin V."/>
            <person name="Barry K.W."/>
            <person name="Bougher N.L."/>
            <person name="Buchanan P."/>
            <person name="Buyck B."/>
            <person name="Bense V."/>
            <person name="Catcheside P."/>
            <person name="Chovatia M."/>
            <person name="Cooper J."/>
            <person name="Damon W."/>
            <person name="Desjardin D."/>
            <person name="Finy P."/>
            <person name="Geml J."/>
            <person name="Haridas S."/>
            <person name="Hughes K."/>
            <person name="Justo A."/>
            <person name="Karasinski D."/>
            <person name="Kautmanova I."/>
            <person name="Kiss B."/>
            <person name="Kocsube S."/>
            <person name="Kotiranta H."/>
            <person name="LaButti K.M."/>
            <person name="Lechner B.E."/>
            <person name="Liimatainen K."/>
            <person name="Lipzen A."/>
            <person name="Lukacs Z."/>
            <person name="Mihaltcheva S."/>
            <person name="Morgado L.N."/>
            <person name="Niskanen T."/>
            <person name="Noordeloos M.E."/>
            <person name="Ohm R.A."/>
            <person name="Ortiz-Santana B."/>
            <person name="Ovrebo C."/>
            <person name="Racz N."/>
            <person name="Riley R."/>
            <person name="Savchenko A."/>
            <person name="Shiryaev A."/>
            <person name="Soop K."/>
            <person name="Spirin V."/>
            <person name="Szebenyi C."/>
            <person name="Tomsovsky M."/>
            <person name="Tulloss R.E."/>
            <person name="Uehling J."/>
            <person name="Grigoriev I.V."/>
            <person name="Vagvolgyi C."/>
            <person name="Papp T."/>
            <person name="Martin F.M."/>
            <person name="Miettinen O."/>
            <person name="Hibbett D.S."/>
            <person name="Nagy L.G."/>
        </authorList>
    </citation>
    <scope>NUCLEOTIDE SEQUENCE [LARGE SCALE GENOMIC DNA]</scope>
    <source>
        <strain evidence="5 6">CBS 166.37</strain>
    </source>
</reference>
<dbReference type="Proteomes" id="UP000308652">
    <property type="component" value="Unassembled WGS sequence"/>
</dbReference>
<organism evidence="5 6">
    <name type="scientific">Crucibulum laeve</name>
    <dbReference type="NCBI Taxonomy" id="68775"/>
    <lineage>
        <taxon>Eukaryota</taxon>
        <taxon>Fungi</taxon>
        <taxon>Dikarya</taxon>
        <taxon>Basidiomycota</taxon>
        <taxon>Agaricomycotina</taxon>
        <taxon>Agaricomycetes</taxon>
        <taxon>Agaricomycetidae</taxon>
        <taxon>Agaricales</taxon>
        <taxon>Agaricineae</taxon>
        <taxon>Nidulariaceae</taxon>
        <taxon>Crucibulum</taxon>
    </lineage>
</organism>
<feature type="compositionally biased region" description="Basic and acidic residues" evidence="3">
    <location>
        <begin position="532"/>
        <end position="605"/>
    </location>
</feature>
<dbReference type="InterPro" id="IPR014756">
    <property type="entry name" value="Ig_E-set"/>
</dbReference>
<dbReference type="SUPFAM" id="SSF81296">
    <property type="entry name" value="E set domains"/>
    <property type="match status" value="1"/>
</dbReference>
<evidence type="ECO:0000313" key="6">
    <source>
        <dbReference type="Proteomes" id="UP000308652"/>
    </source>
</evidence>
<feature type="domain" description="Association with the SNF1 complex (ASC)" evidence="4">
    <location>
        <begin position="430"/>
        <end position="829"/>
    </location>
</feature>
<keyword evidence="6" id="KW-1185">Reference proteome</keyword>
<feature type="compositionally biased region" description="Low complexity" evidence="3">
    <location>
        <begin position="718"/>
        <end position="741"/>
    </location>
</feature>
<sequence length="829" mass="88405">MGNAASNSANSHNRHHPPNKSNTESSHHHSPSPSIHRRNTSSSPSPGVPHRSLRTKKKSLELPDLASLTFTNVSPAPGTPSPSSSYYRPRSQHPPTKTASIPIPTSPAGVQPERPPQSFPSAADVVDQSTHVPFPPPSRGGGQAYFRGTQGGRTQQQQQYSARQQAATQRIQELYNQSQQSPHVPAPPPSPSNNTPGFNSSTTNNHSRFVQETVQSSIPIALGKAVVKGGKGEDDDVGVPIRGVDDLAAAEPVEVKITWRGGGRNVVLARAGDDEWKGRQTMDRESPTSLTFQTTVLLLPGTHHIRFLVDDQWRVADDYPTAVDDQGGLANYVAVPIGGSYSPQPTTTATTTTTTAVAVPGISLNGVQPLRHPQAHHPVPGQSFWSAASSTDGDDGDSSNGHDTHPHTSSAPPQTHHPSHSAHAHPHSHSHSHPPRWTDVLPPELIEAAKEEELYLQASAGHDSLHPPPSSHRGQQHGHGGHVTVSGFVPAPNIPPAPGLPRHLDKLILNSRVASPQPGGGGSPVSKNRRREGREKERRGEVERSERERERSDRGGGEWDRDRGERERGERDRGERERRDRERGDRERGEREREGRRGAREERRPPPPPPPSEDGSGAGLYDVPDVSPVRGGGGGIEEVEEPKAAAASNGHAVKAAAGEIKIDVEATPTPGAGDEKPSTESTPTNTVPSSVVSSPPSTVPTTPNPGSSVPSYLPPSALPSTSLAPPPSSSNTSSNTSSQPSSHPPTPFLSSNPSHPTTPLHDRPSPSRAITIDAANMPSLTDDGSVLPVPSHVVLHHLSTSAIRNGVLAVGNTTRYRKKYLTTIYYKPT</sequence>
<feature type="region of interest" description="Disordered" evidence="3">
    <location>
        <begin position="1"/>
        <end position="205"/>
    </location>
</feature>
<dbReference type="PANTHER" id="PTHR10343">
    <property type="entry name" value="5'-AMP-ACTIVATED PROTEIN KINASE , BETA SUBUNIT"/>
    <property type="match status" value="1"/>
</dbReference>
<evidence type="ECO:0000256" key="3">
    <source>
        <dbReference type="SAM" id="MobiDB-lite"/>
    </source>
</evidence>
<feature type="region of interest" description="Disordered" evidence="3">
    <location>
        <begin position="461"/>
        <end position="767"/>
    </location>
</feature>
<feature type="compositionally biased region" description="Low complexity" evidence="3">
    <location>
        <begin position="152"/>
        <end position="169"/>
    </location>
</feature>
<dbReference type="SMART" id="SM01010">
    <property type="entry name" value="AMPKBI"/>
    <property type="match status" value="1"/>
</dbReference>
<dbReference type="Gene3D" id="2.60.40.10">
    <property type="entry name" value="Immunoglobulins"/>
    <property type="match status" value="1"/>
</dbReference>
<dbReference type="Pfam" id="PF16561">
    <property type="entry name" value="AMPK1_CBM"/>
    <property type="match status" value="1"/>
</dbReference>
<dbReference type="SUPFAM" id="SSF160219">
    <property type="entry name" value="AMPKBI-like"/>
    <property type="match status" value="1"/>
</dbReference>
<dbReference type="InterPro" id="IPR050827">
    <property type="entry name" value="CRP1_MDG1_kinase"/>
</dbReference>
<dbReference type="InterPro" id="IPR013783">
    <property type="entry name" value="Ig-like_fold"/>
</dbReference>
<dbReference type="GO" id="GO:0005634">
    <property type="term" value="C:nucleus"/>
    <property type="evidence" value="ECO:0007669"/>
    <property type="project" value="TreeGrafter"/>
</dbReference>
<feature type="compositionally biased region" description="Low complexity" evidence="3">
    <location>
        <begin position="192"/>
        <end position="205"/>
    </location>
</feature>
<dbReference type="GO" id="GO:0007165">
    <property type="term" value="P:signal transduction"/>
    <property type="evidence" value="ECO:0007669"/>
    <property type="project" value="TreeGrafter"/>
</dbReference>
<feature type="region of interest" description="Disordered" evidence="3">
    <location>
        <begin position="367"/>
        <end position="439"/>
    </location>
</feature>
<dbReference type="InterPro" id="IPR032640">
    <property type="entry name" value="AMPK1_CBM"/>
</dbReference>
<feature type="compositionally biased region" description="Low complexity" evidence="3">
    <location>
        <begin position="1"/>
        <end position="11"/>
    </location>
</feature>
<evidence type="ECO:0000259" key="4">
    <source>
        <dbReference type="SMART" id="SM01010"/>
    </source>
</evidence>
<feature type="compositionally biased region" description="Basic residues" evidence="3">
    <location>
        <begin position="417"/>
        <end position="434"/>
    </location>
</feature>
<protein>
    <recommendedName>
        <fullName evidence="4">Association with the SNF1 complex (ASC) domain-containing protein</fullName>
    </recommendedName>
</protein>
<dbReference type="STRING" id="68775.A0A5C3LIY6"/>
<comment type="similarity">
    <text evidence="2">Belongs to the CRP1/MDG1 family.</text>
</comment>
<comment type="similarity">
    <text evidence="1">Belongs to the 5'-AMP-activated protein kinase beta subunit family.</text>
</comment>
<dbReference type="OrthoDB" id="531008at2759"/>
<dbReference type="GO" id="GO:0031588">
    <property type="term" value="C:nucleotide-activated protein kinase complex"/>
    <property type="evidence" value="ECO:0007669"/>
    <property type="project" value="TreeGrafter"/>
</dbReference>
<dbReference type="PANTHER" id="PTHR10343:SF81">
    <property type="entry name" value="CRUCIFORM DNA-RECOGNIZING PROTEIN 1-RELATED"/>
    <property type="match status" value="1"/>
</dbReference>
<gene>
    <name evidence="5" type="ORF">BDQ12DRAFT_728161</name>
</gene>
<evidence type="ECO:0000313" key="5">
    <source>
        <dbReference type="EMBL" id="TFK33049.1"/>
    </source>
</evidence>
<dbReference type="Gene3D" id="6.20.250.60">
    <property type="match status" value="1"/>
</dbReference>
<dbReference type="GO" id="GO:0005737">
    <property type="term" value="C:cytoplasm"/>
    <property type="evidence" value="ECO:0007669"/>
    <property type="project" value="TreeGrafter"/>
</dbReference>
<dbReference type="EMBL" id="ML213657">
    <property type="protein sequence ID" value="TFK33049.1"/>
    <property type="molecule type" value="Genomic_DNA"/>
</dbReference>
<accession>A0A5C3LIY6</accession>
<evidence type="ECO:0000256" key="2">
    <source>
        <dbReference type="ARBA" id="ARBA00038216"/>
    </source>
</evidence>
<proteinExistence type="inferred from homology"/>
<dbReference type="InterPro" id="IPR006828">
    <property type="entry name" value="ASC_dom"/>
</dbReference>
<dbReference type="Pfam" id="PF04739">
    <property type="entry name" value="AMPKBI"/>
    <property type="match status" value="1"/>
</dbReference>
<dbReference type="GO" id="GO:0019901">
    <property type="term" value="F:protein kinase binding"/>
    <property type="evidence" value="ECO:0007669"/>
    <property type="project" value="TreeGrafter"/>
</dbReference>
<dbReference type="InterPro" id="IPR037256">
    <property type="entry name" value="ASC_dom_sf"/>
</dbReference>
<feature type="compositionally biased region" description="Low complexity" evidence="3">
    <location>
        <begin position="81"/>
        <end position="95"/>
    </location>
</feature>
<feature type="compositionally biased region" description="Low complexity" evidence="3">
    <location>
        <begin position="679"/>
        <end position="711"/>
    </location>
</feature>
<dbReference type="AlphaFoldDB" id="A0A5C3LIY6"/>
<feature type="compositionally biased region" description="Polar residues" evidence="3">
    <location>
        <begin position="170"/>
        <end position="180"/>
    </location>
</feature>
<feature type="compositionally biased region" description="Polar residues" evidence="3">
    <location>
        <begin position="748"/>
        <end position="757"/>
    </location>
</feature>
<name>A0A5C3LIY6_9AGAR</name>
<evidence type="ECO:0000256" key="1">
    <source>
        <dbReference type="ARBA" id="ARBA00010926"/>
    </source>
</evidence>